<accession>A0AAI8VW59</accession>
<keyword evidence="1" id="KW-0677">Repeat</keyword>
<proteinExistence type="predicted"/>
<dbReference type="InterPro" id="IPR002110">
    <property type="entry name" value="Ankyrin_rpt"/>
</dbReference>
<dbReference type="SUPFAM" id="SSF48403">
    <property type="entry name" value="Ankyrin repeat"/>
    <property type="match status" value="1"/>
</dbReference>
<dbReference type="PROSITE" id="PS50297">
    <property type="entry name" value="ANK_REP_REGION"/>
    <property type="match status" value="1"/>
</dbReference>
<dbReference type="Gene3D" id="1.25.40.20">
    <property type="entry name" value="Ankyrin repeat-containing domain"/>
    <property type="match status" value="2"/>
</dbReference>
<evidence type="ECO:0000256" key="3">
    <source>
        <dbReference type="PROSITE-ProRule" id="PRU00023"/>
    </source>
</evidence>
<sequence>MAKLLIEHGTLRGLKKEEDGGLNFAALIDKARSDDMVQALLSGHPDGPDLDQLWSLPYNDDERTRKTTVLQRTASRPLGDRGEPRTTATLEYIVQAGANVDALDEGTIGRGLVVRRTALNYACLYTHSSSIRTLLELGADARAATKLDFGGVELVTDPQGYSHRHRRDRISYSPRRKDTQPRLRYAAPTPLWDLLQAAPVDGERLLYLSEQAEPENCLRYIPEERIRNSLRTLITQGAMEGIEQGLYSSDGNTLIEDIFFACVRCSTDSVELWSLIFGCGTIDVHRRNEMGQTCLGQLVSRCFGGKMLPEQLWKPNLMKALVEFGADPDAVDGSGLTPLHYAVMYSDLETIKLLLDSGANPAKLGQGVSGSATHRAFGSPFSPKGPVARKVLPILRRKLLKHISPVLEDSYYAEGSTHRLRILRKKVWHPTLTAAALDRVIGNKSLALMDDAKARAYAVMTILSPWEESCVDGNGKTPREVAEGLGLLAKGEQLQFFDCESPFYDHGGDIAEYNYIDHLARTRWCRQRCGFALRCGFACHF</sequence>
<comment type="caution">
    <text evidence="4">The sequence shown here is derived from an EMBL/GenBank/DDBJ whole genome shotgun (WGS) entry which is preliminary data.</text>
</comment>
<keyword evidence="5" id="KW-1185">Reference proteome</keyword>
<protein>
    <submittedName>
        <fullName evidence="4">Uu.00g074850.m01.CDS01</fullName>
    </submittedName>
</protein>
<dbReference type="PROSITE" id="PS50088">
    <property type="entry name" value="ANK_REPEAT"/>
    <property type="match status" value="1"/>
</dbReference>
<dbReference type="Proteomes" id="UP001295740">
    <property type="component" value="Unassembled WGS sequence"/>
</dbReference>
<dbReference type="InterPro" id="IPR036770">
    <property type="entry name" value="Ankyrin_rpt-contain_sf"/>
</dbReference>
<keyword evidence="2 3" id="KW-0040">ANK repeat</keyword>
<dbReference type="PANTHER" id="PTHR24198">
    <property type="entry name" value="ANKYRIN REPEAT AND PROTEIN KINASE DOMAIN-CONTAINING PROTEIN"/>
    <property type="match status" value="1"/>
</dbReference>
<evidence type="ECO:0000313" key="4">
    <source>
        <dbReference type="EMBL" id="CAJ2511860.1"/>
    </source>
</evidence>
<dbReference type="AlphaFoldDB" id="A0AAI8VW59"/>
<evidence type="ECO:0000256" key="1">
    <source>
        <dbReference type="ARBA" id="ARBA00022737"/>
    </source>
</evidence>
<feature type="repeat" description="ANK" evidence="3">
    <location>
        <begin position="334"/>
        <end position="366"/>
    </location>
</feature>
<gene>
    <name evidence="4" type="ORF">KHLLAP_LOCUS12328</name>
</gene>
<evidence type="ECO:0000313" key="5">
    <source>
        <dbReference type="Proteomes" id="UP001295740"/>
    </source>
</evidence>
<dbReference type="Pfam" id="PF13637">
    <property type="entry name" value="Ank_4"/>
    <property type="match status" value="1"/>
</dbReference>
<dbReference type="PANTHER" id="PTHR24198:SF165">
    <property type="entry name" value="ANKYRIN REPEAT-CONTAINING PROTEIN-RELATED"/>
    <property type="match status" value="1"/>
</dbReference>
<reference evidence="4" key="1">
    <citation type="submission" date="2023-10" db="EMBL/GenBank/DDBJ databases">
        <authorList>
            <person name="Hackl T."/>
        </authorList>
    </citation>
    <scope>NUCLEOTIDE SEQUENCE</scope>
</reference>
<dbReference type="EMBL" id="CAUWAG010000018">
    <property type="protein sequence ID" value="CAJ2511860.1"/>
    <property type="molecule type" value="Genomic_DNA"/>
</dbReference>
<evidence type="ECO:0000256" key="2">
    <source>
        <dbReference type="ARBA" id="ARBA00023043"/>
    </source>
</evidence>
<name>A0AAI8VW59_9PEZI</name>
<dbReference type="SMART" id="SM00248">
    <property type="entry name" value="ANK"/>
    <property type="match status" value="3"/>
</dbReference>
<organism evidence="4 5">
    <name type="scientific">Anthostomella pinea</name>
    <dbReference type="NCBI Taxonomy" id="933095"/>
    <lineage>
        <taxon>Eukaryota</taxon>
        <taxon>Fungi</taxon>
        <taxon>Dikarya</taxon>
        <taxon>Ascomycota</taxon>
        <taxon>Pezizomycotina</taxon>
        <taxon>Sordariomycetes</taxon>
        <taxon>Xylariomycetidae</taxon>
        <taxon>Xylariales</taxon>
        <taxon>Xylariaceae</taxon>
        <taxon>Anthostomella</taxon>
    </lineage>
</organism>